<evidence type="ECO:0000256" key="1">
    <source>
        <dbReference type="SAM" id="Phobius"/>
    </source>
</evidence>
<protein>
    <submittedName>
        <fullName evidence="2">Uncharacterized protein</fullName>
    </submittedName>
</protein>
<keyword evidence="3" id="KW-1185">Reference proteome</keyword>
<feature type="transmembrane region" description="Helical" evidence="1">
    <location>
        <begin position="44"/>
        <end position="63"/>
    </location>
</feature>
<reference evidence="3" key="1">
    <citation type="journal article" date="2019" name="Int. J. Syst. Evol. Microbiol.">
        <title>The Global Catalogue of Microorganisms (GCM) 10K type strain sequencing project: providing services to taxonomists for standard genome sequencing and annotation.</title>
        <authorList>
            <consortium name="The Broad Institute Genomics Platform"/>
            <consortium name="The Broad Institute Genome Sequencing Center for Infectious Disease"/>
            <person name="Wu L."/>
            <person name="Ma J."/>
        </authorList>
    </citation>
    <scope>NUCLEOTIDE SEQUENCE [LARGE SCALE GENOMIC DNA]</scope>
    <source>
        <strain evidence="3">KCTC 52204</strain>
    </source>
</reference>
<keyword evidence="1" id="KW-0472">Membrane</keyword>
<evidence type="ECO:0000313" key="2">
    <source>
        <dbReference type="EMBL" id="MFD2544224.1"/>
    </source>
</evidence>
<keyword evidence="1" id="KW-0812">Transmembrane</keyword>
<comment type="caution">
    <text evidence="2">The sequence shown here is derived from an EMBL/GenBank/DDBJ whole genome shotgun (WGS) entry which is preliminary data.</text>
</comment>
<feature type="transmembrane region" description="Helical" evidence="1">
    <location>
        <begin position="20"/>
        <end position="38"/>
    </location>
</feature>
<dbReference type="EMBL" id="JBHULG010000001">
    <property type="protein sequence ID" value="MFD2544224.1"/>
    <property type="molecule type" value="Genomic_DNA"/>
</dbReference>
<proteinExistence type="predicted"/>
<gene>
    <name evidence="2" type="ORF">ACFSO8_02005</name>
</gene>
<name>A0ABW5K7X1_9FLAO</name>
<dbReference type="Proteomes" id="UP001597394">
    <property type="component" value="Unassembled WGS sequence"/>
</dbReference>
<organism evidence="2 3">
    <name type="scientific">Kaistella montana</name>
    <dbReference type="NCBI Taxonomy" id="1849733"/>
    <lineage>
        <taxon>Bacteria</taxon>
        <taxon>Pseudomonadati</taxon>
        <taxon>Bacteroidota</taxon>
        <taxon>Flavobacteriia</taxon>
        <taxon>Flavobacteriales</taxon>
        <taxon>Weeksellaceae</taxon>
        <taxon>Chryseobacterium group</taxon>
        <taxon>Kaistella</taxon>
    </lineage>
</organism>
<sequence>MEKQSVFETVIEWINWIKIVLSPTILSAIIGVAIYLSMENKTTGIFLLVFINAIGFGLGILWANKIKKKHGSTHFISRTDASPDIDDIR</sequence>
<accession>A0ABW5K7X1</accession>
<evidence type="ECO:0000313" key="3">
    <source>
        <dbReference type="Proteomes" id="UP001597394"/>
    </source>
</evidence>
<dbReference type="RefSeq" id="WP_255927039.1">
    <property type="nucleotide sequence ID" value="NZ_JANFQP010000001.1"/>
</dbReference>
<keyword evidence="1" id="KW-1133">Transmembrane helix</keyword>